<sequence length="638" mass="73645">MLTQIKHKIATYPLIDYDQLWEQLIEAEVVCFDVFNTLLKQNTPNNSDIFTLVAELWQQKHAQPLVDFKQHRLAAQQQARAKYGAAYTLANVYEFLAVPPAVMDLEFQLVYQVQQANTPIQTLYNALRQAGKRIVIIADTNADKVTVASLLAQTGYIGYEKLYVSQEYGESFKNGRLFKKILQELALAPQQVLHVGDDWYHDYLASKEAHIRCYRIPKVVNNSYQPVIKNDVILKTMQLFCNNTLAQYEFDSYQEFGYSVFGPVILGFSQWLQHNVAADEKLFFLARDGFILQEAYQTLFPNQVTSYLHVSRQALQVPLLKDALSIEEVLEIINLPTEFTANQFLAACGLGFKTQIMDSDIKYRNEPQFYQHLEQLYQQHQTAIIANAQEEFMYLAQYLKTMNFTGKVAIIDIGWHGNKQRALQQFCHMAGISVEITGYYFGLAKSTNPSLKARGFWFDQLAQPAALNLAQSVHGIIEFLFSANHGSTRHYRQLNGEVVPVLAHYEFTGSHSLVIQGQLLKTIRQAALQFVADFGTSNLQSIIELTPQQAMKLFELKTFKPDKEFMCRFGHFEFIDRNVKYLVMPKGNWYYVFHPAKFKYDFFNSRWPIGFLKRIFKLPINYLAVYERLVKQFDTSNN</sequence>
<comment type="caution">
    <text evidence="1">The sequence shown here is derived from an EMBL/GenBank/DDBJ whole genome shotgun (WGS) entry which is preliminary data.</text>
</comment>
<dbReference type="InterPro" id="IPR036412">
    <property type="entry name" value="HAD-like_sf"/>
</dbReference>
<accession>A0ABM8Z902</accession>
<proteinExistence type="predicted"/>
<gene>
    <name evidence="1" type="ORF">WFA24289_01529</name>
</gene>
<evidence type="ECO:0000313" key="1">
    <source>
        <dbReference type="EMBL" id="CAH0417198.1"/>
    </source>
</evidence>
<dbReference type="Proteomes" id="UP000789707">
    <property type="component" value="Unassembled WGS sequence"/>
</dbReference>
<dbReference type="InterPro" id="IPR023214">
    <property type="entry name" value="HAD_sf"/>
</dbReference>
<evidence type="ECO:0000313" key="2">
    <source>
        <dbReference type="Proteomes" id="UP000789707"/>
    </source>
</evidence>
<dbReference type="Gene3D" id="3.40.50.1000">
    <property type="entry name" value="HAD superfamily/HAD-like"/>
    <property type="match status" value="1"/>
</dbReference>
<reference evidence="1 2" key="1">
    <citation type="submission" date="2021-11" db="EMBL/GenBank/DDBJ databases">
        <authorList>
            <person name="Depoorter E."/>
        </authorList>
    </citation>
    <scope>NUCLEOTIDE SEQUENCE [LARGE SCALE GENOMIC DNA]</scope>
    <source>
        <strain evidence="1 2">LMG 24289</strain>
    </source>
</reference>
<name>A0ABM8Z902_9LACO</name>
<keyword evidence="2" id="KW-1185">Reference proteome</keyword>
<protein>
    <recommendedName>
        <fullName evidence="3">HAD family hydrolase</fullName>
    </recommendedName>
</protein>
<organism evidence="1 2">
    <name type="scientific">Periweissella fabaria</name>
    <dbReference type="NCBI Taxonomy" id="546157"/>
    <lineage>
        <taxon>Bacteria</taxon>
        <taxon>Bacillati</taxon>
        <taxon>Bacillota</taxon>
        <taxon>Bacilli</taxon>
        <taxon>Lactobacillales</taxon>
        <taxon>Lactobacillaceae</taxon>
        <taxon>Periweissella</taxon>
    </lineage>
</organism>
<dbReference type="Gene3D" id="1.10.150.520">
    <property type="match status" value="1"/>
</dbReference>
<dbReference type="Pfam" id="PF00702">
    <property type="entry name" value="Hydrolase"/>
    <property type="match status" value="1"/>
</dbReference>
<dbReference type="EMBL" id="CAKKNS010000007">
    <property type="protein sequence ID" value="CAH0417198.1"/>
    <property type="molecule type" value="Genomic_DNA"/>
</dbReference>
<dbReference type="SUPFAM" id="SSF56784">
    <property type="entry name" value="HAD-like"/>
    <property type="match status" value="1"/>
</dbReference>
<evidence type="ECO:0008006" key="3">
    <source>
        <dbReference type="Google" id="ProtNLM"/>
    </source>
</evidence>